<keyword evidence="1" id="KW-1133">Transmembrane helix</keyword>
<evidence type="ECO:0000256" key="1">
    <source>
        <dbReference type="SAM" id="Phobius"/>
    </source>
</evidence>
<dbReference type="RefSeq" id="WP_062943632.1">
    <property type="nucleotide sequence ID" value="NZ_CP171844.1"/>
</dbReference>
<reference evidence="3" key="1">
    <citation type="submission" date="2016-03" db="EMBL/GenBank/DDBJ databases">
        <title>Microsymbionts genomes from the relict species Vavilovia formosa.</title>
        <authorList>
            <person name="Chirak E."/>
            <person name="Kimeklis A."/>
            <person name="Kopat V."/>
            <person name="Andronov E."/>
        </authorList>
    </citation>
    <scope>NUCLEOTIDE SEQUENCE [LARGE SCALE GENOMIC DNA]</scope>
    <source>
        <strain evidence="3">Vaf12</strain>
    </source>
</reference>
<protein>
    <recommendedName>
        <fullName evidence="2">Prokaryotic YEATS domain-containing protein</fullName>
    </recommendedName>
</protein>
<organism evidence="3">
    <name type="scientific">Rhizobium leguminosarum</name>
    <dbReference type="NCBI Taxonomy" id="384"/>
    <lineage>
        <taxon>Bacteria</taxon>
        <taxon>Pseudomonadati</taxon>
        <taxon>Pseudomonadota</taxon>
        <taxon>Alphaproteobacteria</taxon>
        <taxon>Hyphomicrobiales</taxon>
        <taxon>Rhizobiaceae</taxon>
        <taxon>Rhizobium/Agrobacterium group</taxon>
        <taxon>Rhizobium</taxon>
    </lineage>
</organism>
<feature type="domain" description="Prokaryotic YEATS" evidence="2">
    <location>
        <begin position="128"/>
        <end position="206"/>
    </location>
</feature>
<dbReference type="InterPro" id="IPR046888">
    <property type="entry name" value="pYEATS"/>
</dbReference>
<comment type="caution">
    <text evidence="3">The sequence shown here is derived from an EMBL/GenBank/DDBJ whole genome shotgun (WGS) entry which is preliminary data.</text>
</comment>
<dbReference type="AlphaFoldDB" id="A0A154IDT4"/>
<evidence type="ECO:0000313" key="3">
    <source>
        <dbReference type="EMBL" id="KZA98605.1"/>
    </source>
</evidence>
<evidence type="ECO:0000259" key="2">
    <source>
        <dbReference type="Pfam" id="PF20305"/>
    </source>
</evidence>
<keyword evidence="1" id="KW-0812">Transmembrane</keyword>
<sequence length="217" mass="24305">MAGISAEKPVLSQIAELVAAAADLFWPLLVLLAVWLLRYRLSELLSLAIKRIENATEIEWGSLKLKGTTISTQGEVIVGSNSDVEIVDATEADVKKRSDIYRRQENFMLVHTIRPATPEAYVDNERVFDVSIFLHSHKGRGHFNEIKAVTYFLGDYWGKGKYGSKFVIRNGNEQFALTAQMYGSFLCVAVVEFHDGHTVEIVRYVDSEMAPVYGISS</sequence>
<accession>A0A154IDT4</accession>
<dbReference type="Pfam" id="PF20305">
    <property type="entry name" value="pYEATS"/>
    <property type="match status" value="1"/>
</dbReference>
<keyword evidence="1" id="KW-0472">Membrane</keyword>
<dbReference type="EMBL" id="LVYU01000112">
    <property type="protein sequence ID" value="KZA98605.1"/>
    <property type="molecule type" value="Genomic_DNA"/>
</dbReference>
<name>A0A154IDT4_RHILE</name>
<proteinExistence type="predicted"/>
<gene>
    <name evidence="3" type="ORF">A4A59_03230</name>
</gene>
<feature type="transmembrane region" description="Helical" evidence="1">
    <location>
        <begin position="17"/>
        <end position="37"/>
    </location>
</feature>